<dbReference type="SUPFAM" id="SSF55729">
    <property type="entry name" value="Acyl-CoA N-acyltransferases (Nat)"/>
    <property type="match status" value="1"/>
</dbReference>
<dbReference type="SUPFAM" id="SSF55021">
    <property type="entry name" value="ACT-like"/>
    <property type="match status" value="1"/>
</dbReference>
<dbReference type="InterPro" id="IPR016181">
    <property type="entry name" value="Acyl_CoA_acyltransferase"/>
</dbReference>
<gene>
    <name evidence="3" type="ORF">GCM10009754_15120</name>
</gene>
<keyword evidence="4" id="KW-1185">Reference proteome</keyword>
<dbReference type="PROSITE" id="PS51186">
    <property type="entry name" value="GNAT"/>
    <property type="match status" value="1"/>
</dbReference>
<dbReference type="Proteomes" id="UP001501116">
    <property type="component" value="Unassembled WGS sequence"/>
</dbReference>
<proteinExistence type="predicted"/>
<dbReference type="RefSeq" id="WP_344414963.1">
    <property type="nucleotide sequence ID" value="NZ_BAAANN010000005.1"/>
</dbReference>
<dbReference type="InterPro" id="IPR000182">
    <property type="entry name" value="GNAT_dom"/>
</dbReference>
<accession>A0ABN2QA38</accession>
<feature type="domain" description="ACT" evidence="2">
    <location>
        <begin position="28"/>
        <end position="110"/>
    </location>
</feature>
<feature type="domain" description="N-acetyltransferase" evidence="1">
    <location>
        <begin position="213"/>
        <end position="367"/>
    </location>
</feature>
<dbReference type="EMBL" id="BAAANN010000005">
    <property type="protein sequence ID" value="GAA1947876.1"/>
    <property type="molecule type" value="Genomic_DNA"/>
</dbReference>
<organism evidence="3 4">
    <name type="scientific">Amycolatopsis minnesotensis</name>
    <dbReference type="NCBI Taxonomy" id="337894"/>
    <lineage>
        <taxon>Bacteria</taxon>
        <taxon>Bacillati</taxon>
        <taxon>Actinomycetota</taxon>
        <taxon>Actinomycetes</taxon>
        <taxon>Pseudonocardiales</taxon>
        <taxon>Pseudonocardiaceae</taxon>
        <taxon>Amycolatopsis</taxon>
    </lineage>
</organism>
<dbReference type="PROSITE" id="PS51671">
    <property type="entry name" value="ACT"/>
    <property type="match status" value="1"/>
</dbReference>
<name>A0ABN2QA38_9PSEU</name>
<sequence>MDITRARTAAVTDLGGWQPAEVDSAVWRLRVSMDDGTGTLARIAIRLADLGCNILGVSVLPIPGGVLDEIVVRPQPGLTKQDLAEAIQAEGCVCGGITDAEVRELVDTATATLGAATAAIAERDRVHDAVRDVLTADLVTTVPAAEANPGRTEGGHRVVFDLDGATALVARRRWTPFVQLELTRASALIALIGAARANPGAPAAVVCDDGAAVVLREGVPGDADAVVALHTRCSKTTLFQRYHSGTPTVPRRWLHRLLTPARGLSVLAVCGREVVALGQLLGPPNRPSAEVSLLVEDSWQRNGLGTALLARLAELAVLRGHGELKAVCLPGEEGVPRTAARAGLAAARAEGDRNLVEIALPARLPVPGA</sequence>
<dbReference type="InterPro" id="IPR002912">
    <property type="entry name" value="ACT_dom"/>
</dbReference>
<evidence type="ECO:0000313" key="4">
    <source>
        <dbReference type="Proteomes" id="UP001501116"/>
    </source>
</evidence>
<evidence type="ECO:0000313" key="3">
    <source>
        <dbReference type="EMBL" id="GAA1947876.1"/>
    </source>
</evidence>
<dbReference type="Gene3D" id="3.40.630.30">
    <property type="match status" value="1"/>
</dbReference>
<protein>
    <submittedName>
        <fullName evidence="3">GNAT family N-acetyltransferase</fullName>
    </submittedName>
</protein>
<evidence type="ECO:0000259" key="2">
    <source>
        <dbReference type="PROSITE" id="PS51671"/>
    </source>
</evidence>
<reference evidence="3 4" key="1">
    <citation type="journal article" date="2019" name="Int. J. Syst. Evol. Microbiol.">
        <title>The Global Catalogue of Microorganisms (GCM) 10K type strain sequencing project: providing services to taxonomists for standard genome sequencing and annotation.</title>
        <authorList>
            <consortium name="The Broad Institute Genomics Platform"/>
            <consortium name="The Broad Institute Genome Sequencing Center for Infectious Disease"/>
            <person name="Wu L."/>
            <person name="Ma J."/>
        </authorList>
    </citation>
    <scope>NUCLEOTIDE SEQUENCE [LARGE SCALE GENOMIC DNA]</scope>
    <source>
        <strain evidence="3 4">JCM 14545</strain>
    </source>
</reference>
<evidence type="ECO:0000259" key="1">
    <source>
        <dbReference type="PROSITE" id="PS51186"/>
    </source>
</evidence>
<dbReference type="Pfam" id="PF00583">
    <property type="entry name" value="Acetyltransf_1"/>
    <property type="match status" value="1"/>
</dbReference>
<comment type="caution">
    <text evidence="3">The sequence shown here is derived from an EMBL/GenBank/DDBJ whole genome shotgun (WGS) entry which is preliminary data.</text>
</comment>
<dbReference type="InterPro" id="IPR045865">
    <property type="entry name" value="ACT-like_dom_sf"/>
</dbReference>